<evidence type="ECO:0000256" key="1">
    <source>
        <dbReference type="ARBA" id="ARBA00023015"/>
    </source>
</evidence>
<proteinExistence type="predicted"/>
<dbReference type="RefSeq" id="WP_006597462.1">
    <property type="nucleotide sequence ID" value="NZ_GL622359.1"/>
</dbReference>
<reference evidence="5 6" key="1">
    <citation type="submission" date="2010-12" db="EMBL/GenBank/DDBJ databases">
        <authorList>
            <person name="Muzny D."/>
            <person name="Qin X."/>
            <person name="Deng J."/>
            <person name="Jiang H."/>
            <person name="Liu Y."/>
            <person name="Qu J."/>
            <person name="Song X.-Z."/>
            <person name="Zhang L."/>
            <person name="Thornton R."/>
            <person name="Coyle M."/>
            <person name="Francisco L."/>
            <person name="Jackson L."/>
            <person name="Javaid M."/>
            <person name="Korchina V."/>
            <person name="Kovar C."/>
            <person name="Mata R."/>
            <person name="Mathew T."/>
            <person name="Ngo R."/>
            <person name="Nguyen L."/>
            <person name="Nguyen N."/>
            <person name="Okwuonu G."/>
            <person name="Ongeri F."/>
            <person name="Pham C."/>
            <person name="Simmons D."/>
            <person name="Wilczek-Boney K."/>
            <person name="Hale W."/>
            <person name="Jakkamsetti A."/>
            <person name="Pham P."/>
            <person name="Ruth R."/>
            <person name="San Lucas F."/>
            <person name="Warren J."/>
            <person name="Zhang J."/>
            <person name="Zhao Z."/>
            <person name="Zhou C."/>
            <person name="Zhu D."/>
            <person name="Lee S."/>
            <person name="Bess C."/>
            <person name="Blankenburg K."/>
            <person name="Forbes L."/>
            <person name="Fu Q."/>
            <person name="Gubbala S."/>
            <person name="Hirani K."/>
            <person name="Jayaseelan J.C."/>
            <person name="Lara F."/>
            <person name="Munidasa M."/>
            <person name="Palculict T."/>
            <person name="Patil S."/>
            <person name="Pu L.-L."/>
            <person name="Saada N."/>
            <person name="Tang L."/>
            <person name="Weissenberger G."/>
            <person name="Zhu Y."/>
            <person name="Hemphill L."/>
            <person name="Shang Y."/>
            <person name="Youmans B."/>
            <person name="Ayvaz T."/>
            <person name="Ross M."/>
            <person name="Santibanez J."/>
            <person name="Aqrawi P."/>
            <person name="Gross S."/>
            <person name="Joshi V."/>
            <person name="Fowler G."/>
            <person name="Nazareth L."/>
            <person name="Reid J."/>
            <person name="Worley K."/>
            <person name="Petrosino J."/>
            <person name="Highlander S."/>
            <person name="Gibbs R."/>
        </authorList>
    </citation>
    <scope>NUCLEOTIDE SEQUENCE [LARGE SCALE GENOMIC DNA]</scope>
    <source>
        <strain evidence="5 6">ATCC 23263</strain>
    </source>
</reference>
<dbReference type="SUPFAM" id="SSF51182">
    <property type="entry name" value="RmlC-like cupins"/>
    <property type="match status" value="1"/>
</dbReference>
<dbReference type="GO" id="GO:0043565">
    <property type="term" value="F:sequence-specific DNA binding"/>
    <property type="evidence" value="ECO:0007669"/>
    <property type="project" value="InterPro"/>
</dbReference>
<dbReference type="CDD" id="cd02208">
    <property type="entry name" value="cupin_RmlC-like"/>
    <property type="match status" value="1"/>
</dbReference>
<dbReference type="InterPro" id="IPR018060">
    <property type="entry name" value="HTH_AraC"/>
</dbReference>
<name>E6MDG2_9FIRM</name>
<dbReference type="InterPro" id="IPR003313">
    <property type="entry name" value="AraC-bd"/>
</dbReference>
<dbReference type="InterPro" id="IPR020449">
    <property type="entry name" value="Tscrpt_reg_AraC-type_HTH"/>
</dbReference>
<keyword evidence="3" id="KW-0804">Transcription</keyword>
<keyword evidence="6" id="KW-1185">Reference proteome</keyword>
<dbReference type="AlphaFoldDB" id="E6MDG2"/>
<dbReference type="PANTHER" id="PTHR43280">
    <property type="entry name" value="ARAC-FAMILY TRANSCRIPTIONAL REGULATOR"/>
    <property type="match status" value="1"/>
</dbReference>
<evidence type="ECO:0000259" key="4">
    <source>
        <dbReference type="PROSITE" id="PS01124"/>
    </source>
</evidence>
<organism evidence="5 6">
    <name type="scientific">Pseudoramibacter alactolyticus ATCC 23263</name>
    <dbReference type="NCBI Taxonomy" id="887929"/>
    <lineage>
        <taxon>Bacteria</taxon>
        <taxon>Bacillati</taxon>
        <taxon>Bacillota</taxon>
        <taxon>Clostridia</taxon>
        <taxon>Eubacteriales</taxon>
        <taxon>Eubacteriaceae</taxon>
        <taxon>Pseudoramibacter</taxon>
    </lineage>
</organism>
<dbReference type="Gene3D" id="2.60.120.10">
    <property type="entry name" value="Jelly Rolls"/>
    <property type="match status" value="1"/>
</dbReference>
<dbReference type="SMART" id="SM00342">
    <property type="entry name" value="HTH_ARAC"/>
    <property type="match status" value="1"/>
</dbReference>
<comment type="caution">
    <text evidence="5">The sequence shown here is derived from an EMBL/GenBank/DDBJ whole genome shotgun (WGS) entry which is preliminary data.</text>
</comment>
<keyword evidence="2" id="KW-0238">DNA-binding</keyword>
<evidence type="ECO:0000256" key="3">
    <source>
        <dbReference type="ARBA" id="ARBA00023163"/>
    </source>
</evidence>
<dbReference type="GO" id="GO:0003700">
    <property type="term" value="F:DNA-binding transcription factor activity"/>
    <property type="evidence" value="ECO:0007669"/>
    <property type="project" value="InterPro"/>
</dbReference>
<dbReference type="eggNOG" id="COG1917">
    <property type="taxonomic scope" value="Bacteria"/>
</dbReference>
<feature type="domain" description="HTH araC/xylS-type" evidence="4">
    <location>
        <begin position="229"/>
        <end position="327"/>
    </location>
</feature>
<dbReference type="STRING" id="887929.HMP0721_0044"/>
<sequence>MQTDEIYKDLAGFPDYNRSLLNYDNFTNEQKFGKLSHLSINPSTMEETSQLNTEKFSYFSDLCRLEAYPDSLYPWHWHSALQFFRIIRGALDYSVPGTVYRFEENDIGFINSDIAHMVKGVPGSRCLFEEHLFQPSFLGGSVNTDIMSKYVRPIVTNGNFYLYRFKRDSEASKKAAACMREAFKLYTAREPYFEIYIREKISRLWIEFLDASRKYRKNIQEKPSSDRLKTMVIFLNAHFDEEFSLKELAAAAQCSVRECNRVFQTQMHTTPLAYLRLIRLQQACNQLLNTTKSITEIGECCGFNNSSYFGKIFHQKYGISPSEYRKKYC</sequence>
<dbReference type="InterPro" id="IPR014710">
    <property type="entry name" value="RmlC-like_jellyroll"/>
</dbReference>
<protein>
    <submittedName>
        <fullName evidence="5">Transcriptional regulator, AraC family</fullName>
    </submittedName>
</protein>
<dbReference type="InterPro" id="IPR011051">
    <property type="entry name" value="RmlC_Cupin_sf"/>
</dbReference>
<evidence type="ECO:0000313" key="5">
    <source>
        <dbReference type="EMBL" id="EFV02847.1"/>
    </source>
</evidence>
<dbReference type="PROSITE" id="PS01124">
    <property type="entry name" value="HTH_ARAC_FAMILY_2"/>
    <property type="match status" value="1"/>
</dbReference>
<dbReference type="Proteomes" id="UP000004754">
    <property type="component" value="Unassembled WGS sequence"/>
</dbReference>
<dbReference type="OrthoDB" id="9791615at2"/>
<dbReference type="InterPro" id="IPR009057">
    <property type="entry name" value="Homeodomain-like_sf"/>
</dbReference>
<dbReference type="Pfam" id="PF02311">
    <property type="entry name" value="AraC_binding"/>
    <property type="match status" value="1"/>
</dbReference>
<dbReference type="SUPFAM" id="SSF46689">
    <property type="entry name" value="Homeodomain-like"/>
    <property type="match status" value="2"/>
</dbReference>
<gene>
    <name evidence="5" type="ORF">HMP0721_0044</name>
</gene>
<accession>E6MDG2</accession>
<evidence type="ECO:0000256" key="2">
    <source>
        <dbReference type="ARBA" id="ARBA00023125"/>
    </source>
</evidence>
<dbReference type="PANTHER" id="PTHR43280:SF2">
    <property type="entry name" value="HTH-TYPE TRANSCRIPTIONAL REGULATOR EXSA"/>
    <property type="match status" value="1"/>
</dbReference>
<dbReference type="Gene3D" id="1.10.10.60">
    <property type="entry name" value="Homeodomain-like"/>
    <property type="match status" value="1"/>
</dbReference>
<evidence type="ECO:0000313" key="6">
    <source>
        <dbReference type="Proteomes" id="UP000004754"/>
    </source>
</evidence>
<dbReference type="PRINTS" id="PR00032">
    <property type="entry name" value="HTHARAC"/>
</dbReference>
<keyword evidence="1" id="KW-0805">Transcription regulation</keyword>
<dbReference type="EMBL" id="AEQN01000003">
    <property type="protein sequence ID" value="EFV02847.1"/>
    <property type="molecule type" value="Genomic_DNA"/>
</dbReference>
<dbReference type="Pfam" id="PF12833">
    <property type="entry name" value="HTH_18"/>
    <property type="match status" value="1"/>
</dbReference>
<dbReference type="eggNOG" id="COG2207">
    <property type="taxonomic scope" value="Bacteria"/>
</dbReference>
<dbReference type="HOGENOM" id="CLU_000445_88_3_9"/>